<dbReference type="KEGG" id="tig:THII_3797"/>
<dbReference type="SUPFAM" id="SSF47240">
    <property type="entry name" value="Ferritin-like"/>
    <property type="match status" value="1"/>
</dbReference>
<dbReference type="AlphaFoldDB" id="A0A090AKJ8"/>
<dbReference type="InterPro" id="IPR012347">
    <property type="entry name" value="Ferritin-like"/>
</dbReference>
<dbReference type="HOGENOM" id="CLU_120960_0_0_6"/>
<accession>A0A090AKJ8</accession>
<dbReference type="InterPro" id="IPR003251">
    <property type="entry name" value="Rr_diiron-bd_dom"/>
</dbReference>
<dbReference type="Proteomes" id="UP000031623">
    <property type="component" value="Chromosome"/>
</dbReference>
<keyword evidence="3" id="KW-1185">Reference proteome</keyword>
<protein>
    <submittedName>
        <fullName evidence="2">Ferritin-like protein</fullName>
    </submittedName>
</protein>
<dbReference type="STRING" id="40754.THII_3797"/>
<evidence type="ECO:0000313" key="3">
    <source>
        <dbReference type="Proteomes" id="UP000031623"/>
    </source>
</evidence>
<proteinExistence type="predicted"/>
<feature type="domain" description="Rubrerythrin diiron-binding" evidence="1">
    <location>
        <begin position="100"/>
        <end position="153"/>
    </location>
</feature>
<dbReference type="EMBL" id="AP014633">
    <property type="protein sequence ID" value="BAP58094.1"/>
    <property type="molecule type" value="Genomic_DNA"/>
</dbReference>
<dbReference type="InterPro" id="IPR009078">
    <property type="entry name" value="Ferritin-like_SF"/>
</dbReference>
<dbReference type="OrthoDB" id="8561818at2"/>
<sequence length="156" mass="17623">MKNNNIHRFLAHAVRLEADSAQRFDELADAMQTSGNHEVESFFRKMAHFSRLHLAEATARAGLGHAPQLSPEEYQWPDESSPEASDWIGVDGLIDVSYALQMALAGEQRACQFYTAIAATTSDIRVRQMAEEFAVEESQHVAELEKWIARFSERRA</sequence>
<evidence type="ECO:0000259" key="1">
    <source>
        <dbReference type="Pfam" id="PF02915"/>
    </source>
</evidence>
<dbReference type="Pfam" id="PF02915">
    <property type="entry name" value="Rubrerythrin"/>
    <property type="match status" value="1"/>
</dbReference>
<reference evidence="2 3" key="1">
    <citation type="journal article" date="2014" name="ISME J.">
        <title>Ecophysiology of Thioploca ingrica as revealed by the complete genome sequence supplemented with proteomic evidence.</title>
        <authorList>
            <person name="Kojima H."/>
            <person name="Ogura Y."/>
            <person name="Yamamoto N."/>
            <person name="Togashi T."/>
            <person name="Mori H."/>
            <person name="Watanabe T."/>
            <person name="Nemoto F."/>
            <person name="Kurokawa K."/>
            <person name="Hayashi T."/>
            <person name="Fukui M."/>
        </authorList>
    </citation>
    <scope>NUCLEOTIDE SEQUENCE [LARGE SCALE GENOMIC DNA]</scope>
</reference>
<dbReference type="Gene3D" id="1.20.1260.10">
    <property type="match status" value="1"/>
</dbReference>
<organism evidence="2 3">
    <name type="scientific">Thioploca ingrica</name>
    <dbReference type="NCBI Taxonomy" id="40754"/>
    <lineage>
        <taxon>Bacteria</taxon>
        <taxon>Pseudomonadati</taxon>
        <taxon>Pseudomonadota</taxon>
        <taxon>Gammaproteobacteria</taxon>
        <taxon>Thiotrichales</taxon>
        <taxon>Thiotrichaceae</taxon>
        <taxon>Thioploca</taxon>
    </lineage>
</organism>
<evidence type="ECO:0000313" key="2">
    <source>
        <dbReference type="EMBL" id="BAP58094.1"/>
    </source>
</evidence>
<dbReference type="GO" id="GO:0016491">
    <property type="term" value="F:oxidoreductase activity"/>
    <property type="evidence" value="ECO:0007669"/>
    <property type="project" value="InterPro"/>
</dbReference>
<name>A0A090AKJ8_9GAMM</name>
<dbReference type="GO" id="GO:0046872">
    <property type="term" value="F:metal ion binding"/>
    <property type="evidence" value="ECO:0007669"/>
    <property type="project" value="InterPro"/>
</dbReference>
<gene>
    <name evidence="2" type="ORF">THII_3797</name>
</gene>
<dbReference type="CDD" id="cd01045">
    <property type="entry name" value="Ferritin_like_AB"/>
    <property type="match status" value="1"/>
</dbReference>